<organism evidence="1 2">
    <name type="scientific">Acetobacter sacchari</name>
    <dbReference type="NCBI Taxonomy" id="2661687"/>
    <lineage>
        <taxon>Bacteria</taxon>
        <taxon>Pseudomonadati</taxon>
        <taxon>Pseudomonadota</taxon>
        <taxon>Alphaproteobacteria</taxon>
        <taxon>Acetobacterales</taxon>
        <taxon>Acetobacteraceae</taxon>
        <taxon>Acetobacter</taxon>
    </lineage>
</organism>
<proteinExistence type="predicted"/>
<dbReference type="EMBL" id="JAFVMF010000046">
    <property type="protein sequence ID" value="MBO1362070.1"/>
    <property type="molecule type" value="Genomic_DNA"/>
</dbReference>
<keyword evidence="2" id="KW-1185">Reference proteome</keyword>
<gene>
    <name evidence="1" type="ORF">J2D73_20010</name>
</gene>
<dbReference type="Proteomes" id="UP000664771">
    <property type="component" value="Unassembled WGS sequence"/>
</dbReference>
<evidence type="ECO:0000313" key="1">
    <source>
        <dbReference type="EMBL" id="MBO1362070.1"/>
    </source>
</evidence>
<comment type="caution">
    <text evidence="1">The sequence shown here is derived from an EMBL/GenBank/DDBJ whole genome shotgun (WGS) entry which is preliminary data.</text>
</comment>
<protein>
    <submittedName>
        <fullName evidence="1">Uncharacterized protein</fullName>
    </submittedName>
</protein>
<name>A0ABS3M1J1_9PROT</name>
<sequence length="230" mass="24021">MPHEITILKLRNWDACGSGREWFREKFPEGGVYGDVMSALYKDKRYEDASWLASNIYADVVTKEVVEGEVRSIHSAAKEAATTGDYAHAATTGYGAHAATTGDYAHAATTGSRAHAATAGSRAHAATAGSRAHAATAGSRTHAATTGYGAHAATTGDYAHAATTGYRAHAACLGLGGKVKIGKGSYGVLTWHDGQRERALTIYEGEGGIEAGVWYRAEDGVAVRCDGDDA</sequence>
<evidence type="ECO:0000313" key="2">
    <source>
        <dbReference type="Proteomes" id="UP000664771"/>
    </source>
</evidence>
<accession>A0ABS3M1J1</accession>
<reference evidence="1 2" key="1">
    <citation type="submission" date="2021-03" db="EMBL/GenBank/DDBJ databases">
        <title>The complete genome sequence of Acetobacter sacchari TBRC 11175.</title>
        <authorList>
            <person name="Charoenyingcharoen P."/>
            <person name="Yukphan P."/>
        </authorList>
    </citation>
    <scope>NUCLEOTIDE SEQUENCE [LARGE SCALE GENOMIC DNA]</scope>
    <source>
        <strain evidence="1 2">TBRC 11175</strain>
    </source>
</reference>
<dbReference type="RefSeq" id="WP_207884163.1">
    <property type="nucleotide sequence ID" value="NZ_JAFVMF010000046.1"/>
</dbReference>